<dbReference type="STRING" id="561061.SAMN05660862_1343"/>
<dbReference type="InterPro" id="IPR016032">
    <property type="entry name" value="Sig_transdc_resp-reg_C-effctor"/>
</dbReference>
<evidence type="ECO:0000256" key="2">
    <source>
        <dbReference type="ARBA" id="ARBA00023012"/>
    </source>
</evidence>
<dbReference type="Pfam" id="PF00072">
    <property type="entry name" value="Response_reg"/>
    <property type="match status" value="1"/>
</dbReference>
<dbReference type="InterPro" id="IPR001789">
    <property type="entry name" value="Sig_transdc_resp-reg_receiver"/>
</dbReference>
<evidence type="ECO:0000313" key="5">
    <source>
        <dbReference type="Proteomes" id="UP000192980"/>
    </source>
</evidence>
<dbReference type="Gene3D" id="1.10.10.10">
    <property type="entry name" value="Winged helix-like DNA-binding domain superfamily/Winged helix DNA-binding domain"/>
    <property type="match status" value="1"/>
</dbReference>
<dbReference type="AlphaFoldDB" id="A0A1X7J3M9"/>
<dbReference type="EMBL" id="FXAU01000002">
    <property type="protein sequence ID" value="SMG21419.1"/>
    <property type="molecule type" value="Genomic_DNA"/>
</dbReference>
<dbReference type="SMART" id="SM00448">
    <property type="entry name" value="REC"/>
    <property type="match status" value="1"/>
</dbReference>
<dbReference type="CDD" id="cd00383">
    <property type="entry name" value="trans_reg_C"/>
    <property type="match status" value="1"/>
</dbReference>
<proteinExistence type="predicted"/>
<dbReference type="GO" id="GO:0000976">
    <property type="term" value="F:transcription cis-regulatory region binding"/>
    <property type="evidence" value="ECO:0007669"/>
    <property type="project" value="TreeGrafter"/>
</dbReference>
<dbReference type="GO" id="GO:0006355">
    <property type="term" value="P:regulation of DNA-templated transcription"/>
    <property type="evidence" value="ECO:0007669"/>
    <property type="project" value="InterPro"/>
</dbReference>
<dbReference type="OrthoDB" id="9790442at2"/>
<dbReference type="InterPro" id="IPR039420">
    <property type="entry name" value="WalR-like"/>
</dbReference>
<dbReference type="PROSITE" id="PS50110">
    <property type="entry name" value="RESPONSE_REGULATORY"/>
    <property type="match status" value="1"/>
</dbReference>
<dbReference type="SUPFAM" id="SSF52172">
    <property type="entry name" value="CheY-like"/>
    <property type="match status" value="1"/>
</dbReference>
<dbReference type="InterPro" id="IPR036388">
    <property type="entry name" value="WH-like_DNA-bd_sf"/>
</dbReference>
<dbReference type="PROSITE" id="PS51755">
    <property type="entry name" value="OMPR_PHOB"/>
    <property type="match status" value="1"/>
</dbReference>
<dbReference type="Proteomes" id="UP000192980">
    <property type="component" value="Unassembled WGS sequence"/>
</dbReference>
<sequence>MKGTILLIEDDLDLGKQTQMFLESSGFNVAHAMDGRSAVHFFDNQKFDLLVVDIQMPDADGFDLVSSFLDRFPDQRFLFLTARNTRESKLKGLQLGGDDYITKPFDVEELSWRIHNILNRAAAADTTSLSVADVRLDMALMEVSFDRGHRLTLTSREYDLWKYFLTHPNTVLKREEILLDVWGENDYFLGRSLDVYIARMRKQLQFSSYLTLNTVFKVGFVLKTAATD</sequence>
<dbReference type="PANTHER" id="PTHR48111">
    <property type="entry name" value="REGULATOR OF RPOS"/>
    <property type="match status" value="1"/>
</dbReference>
<evidence type="ECO:0000256" key="1">
    <source>
        <dbReference type="ARBA" id="ARBA00022553"/>
    </source>
</evidence>
<dbReference type="SUPFAM" id="SSF46894">
    <property type="entry name" value="C-terminal effector domain of the bipartite response regulators"/>
    <property type="match status" value="1"/>
</dbReference>
<keyword evidence="3 4" id="KW-0238">DNA-binding</keyword>
<keyword evidence="2" id="KW-0902">Two-component regulatory system</keyword>
<accession>A0A1X7J3M9</accession>
<dbReference type="GO" id="GO:0032993">
    <property type="term" value="C:protein-DNA complex"/>
    <property type="evidence" value="ECO:0007669"/>
    <property type="project" value="TreeGrafter"/>
</dbReference>
<keyword evidence="1" id="KW-0597">Phosphoprotein</keyword>
<dbReference type="Gene3D" id="3.40.50.2300">
    <property type="match status" value="1"/>
</dbReference>
<dbReference type="CDD" id="cd17574">
    <property type="entry name" value="REC_OmpR"/>
    <property type="match status" value="1"/>
</dbReference>
<protein>
    <submittedName>
        <fullName evidence="4">DNA-binding response regulator, OmpR family, contains REC and winged-helix (WHTH) domain</fullName>
    </submittedName>
</protein>
<gene>
    <name evidence="4" type="ORF">SAMN05660862_1343</name>
</gene>
<dbReference type="Pfam" id="PF00486">
    <property type="entry name" value="Trans_reg_C"/>
    <property type="match status" value="1"/>
</dbReference>
<keyword evidence="5" id="KW-1185">Reference proteome</keyword>
<organism evidence="4 5">
    <name type="scientific">Sphingobacterium psychroaquaticum</name>
    <dbReference type="NCBI Taxonomy" id="561061"/>
    <lineage>
        <taxon>Bacteria</taxon>
        <taxon>Pseudomonadati</taxon>
        <taxon>Bacteroidota</taxon>
        <taxon>Sphingobacteriia</taxon>
        <taxon>Sphingobacteriales</taxon>
        <taxon>Sphingobacteriaceae</taxon>
        <taxon>Sphingobacterium</taxon>
    </lineage>
</organism>
<dbReference type="Gene3D" id="6.10.250.690">
    <property type="match status" value="1"/>
</dbReference>
<dbReference type="InterPro" id="IPR011006">
    <property type="entry name" value="CheY-like_superfamily"/>
</dbReference>
<reference evidence="4 5" key="1">
    <citation type="submission" date="2017-04" db="EMBL/GenBank/DDBJ databases">
        <authorList>
            <person name="Afonso C.L."/>
            <person name="Miller P.J."/>
            <person name="Scott M.A."/>
            <person name="Spackman E."/>
            <person name="Goraichik I."/>
            <person name="Dimitrov K.M."/>
            <person name="Suarez D.L."/>
            <person name="Swayne D.E."/>
        </authorList>
    </citation>
    <scope>NUCLEOTIDE SEQUENCE [LARGE SCALE GENOMIC DNA]</scope>
    <source>
        <strain evidence="4 5">DSM 22418</strain>
    </source>
</reference>
<dbReference type="GO" id="GO:0005829">
    <property type="term" value="C:cytosol"/>
    <property type="evidence" value="ECO:0007669"/>
    <property type="project" value="TreeGrafter"/>
</dbReference>
<evidence type="ECO:0000313" key="4">
    <source>
        <dbReference type="EMBL" id="SMG21419.1"/>
    </source>
</evidence>
<dbReference type="PANTHER" id="PTHR48111:SF40">
    <property type="entry name" value="PHOSPHATE REGULON TRANSCRIPTIONAL REGULATORY PROTEIN PHOB"/>
    <property type="match status" value="1"/>
</dbReference>
<dbReference type="RefSeq" id="WP_085472198.1">
    <property type="nucleotide sequence ID" value="NZ_CP038029.1"/>
</dbReference>
<dbReference type="SMART" id="SM00862">
    <property type="entry name" value="Trans_reg_C"/>
    <property type="match status" value="1"/>
</dbReference>
<name>A0A1X7J3M9_9SPHI</name>
<evidence type="ECO:0000256" key="3">
    <source>
        <dbReference type="ARBA" id="ARBA00023125"/>
    </source>
</evidence>
<dbReference type="GO" id="GO:0000156">
    <property type="term" value="F:phosphorelay response regulator activity"/>
    <property type="evidence" value="ECO:0007669"/>
    <property type="project" value="TreeGrafter"/>
</dbReference>
<dbReference type="InterPro" id="IPR001867">
    <property type="entry name" value="OmpR/PhoB-type_DNA-bd"/>
</dbReference>